<dbReference type="InterPro" id="IPR027417">
    <property type="entry name" value="P-loop_NTPase"/>
</dbReference>
<gene>
    <name evidence="9" type="primary">gmk</name>
    <name evidence="11" type="ORF">E8A74_15070</name>
</gene>
<dbReference type="InterPro" id="IPR008145">
    <property type="entry name" value="GK/Ca_channel_bsu"/>
</dbReference>
<dbReference type="InterPro" id="IPR017665">
    <property type="entry name" value="Guanylate_kinase"/>
</dbReference>
<dbReference type="FunFam" id="3.30.63.10:FF:000002">
    <property type="entry name" value="Guanylate kinase 1"/>
    <property type="match status" value="1"/>
</dbReference>
<dbReference type="AlphaFoldDB" id="A0A4U1JD38"/>
<comment type="catalytic activity">
    <reaction evidence="9">
        <text>GMP + ATP = GDP + ADP</text>
        <dbReference type="Rhea" id="RHEA:20780"/>
        <dbReference type="ChEBI" id="CHEBI:30616"/>
        <dbReference type="ChEBI" id="CHEBI:58115"/>
        <dbReference type="ChEBI" id="CHEBI:58189"/>
        <dbReference type="ChEBI" id="CHEBI:456216"/>
        <dbReference type="EC" id="2.7.4.8"/>
    </reaction>
</comment>
<keyword evidence="12" id="KW-1185">Reference proteome</keyword>
<feature type="binding site" evidence="9">
    <location>
        <begin position="12"/>
        <end position="19"/>
    </location>
    <ligand>
        <name>ATP</name>
        <dbReference type="ChEBI" id="CHEBI:30616"/>
    </ligand>
</feature>
<keyword evidence="6 9" id="KW-0418">Kinase</keyword>
<comment type="function">
    <text evidence="9">Essential for recycling GMP and indirectly, cGMP.</text>
</comment>
<keyword evidence="4 9" id="KW-0808">Transferase</keyword>
<sequence length="209" mass="23642">MVSDFLLLIVSSPSGAGKTTLCNRLRAEFPDLRFSVSHTTRKPRPNEVDGREYHFIDKDAFDRMIGEHAFAEWAPVHGNSYGTSVAEIEIAKREARGVLFDIDYQGARQIKARMPEAASVFILPPSLAELERRLRGRGTEDEPTTLRRLRAAKGEIEHYGFFDYVIVNDDLERAYDQLRAVVFAERCRRGRHALLCEQMLAEGKVGAST</sequence>
<proteinExistence type="inferred from homology"/>
<dbReference type="GO" id="GO:0005524">
    <property type="term" value="F:ATP binding"/>
    <property type="evidence" value="ECO:0007669"/>
    <property type="project" value="UniProtKB-UniRule"/>
</dbReference>
<name>A0A4U1JD38_9BACT</name>
<comment type="subcellular location">
    <subcellularLocation>
        <location evidence="9">Cytoplasm</location>
    </subcellularLocation>
</comment>
<dbReference type="Pfam" id="PF00625">
    <property type="entry name" value="Guanylate_kin"/>
    <property type="match status" value="1"/>
</dbReference>
<comment type="caution">
    <text evidence="11">The sequence shown here is derived from an EMBL/GenBank/DDBJ whole genome shotgun (WGS) entry which is preliminary data.</text>
</comment>
<evidence type="ECO:0000256" key="5">
    <source>
        <dbReference type="ARBA" id="ARBA00022741"/>
    </source>
</evidence>
<accession>A0A4U1JD38</accession>
<evidence type="ECO:0000256" key="2">
    <source>
        <dbReference type="ARBA" id="ARBA00012961"/>
    </source>
</evidence>
<dbReference type="Gene3D" id="3.30.63.10">
    <property type="entry name" value="Guanylate Kinase phosphate binding domain"/>
    <property type="match status" value="1"/>
</dbReference>
<evidence type="ECO:0000256" key="3">
    <source>
        <dbReference type="ARBA" id="ARBA00016296"/>
    </source>
</evidence>
<dbReference type="GO" id="GO:0005829">
    <property type="term" value="C:cytosol"/>
    <property type="evidence" value="ECO:0007669"/>
    <property type="project" value="TreeGrafter"/>
</dbReference>
<evidence type="ECO:0000313" key="12">
    <source>
        <dbReference type="Proteomes" id="UP000309215"/>
    </source>
</evidence>
<keyword evidence="9" id="KW-0963">Cytoplasm</keyword>
<evidence type="ECO:0000256" key="4">
    <source>
        <dbReference type="ARBA" id="ARBA00022679"/>
    </source>
</evidence>
<protein>
    <recommendedName>
        <fullName evidence="3 9">Guanylate kinase</fullName>
        <ecNumber evidence="2 9">2.7.4.8</ecNumber>
    </recommendedName>
    <alternativeName>
        <fullName evidence="8 9">GMP kinase</fullName>
    </alternativeName>
</protein>
<dbReference type="GO" id="GO:0004385">
    <property type="term" value="F:GMP kinase activity"/>
    <property type="evidence" value="ECO:0007669"/>
    <property type="project" value="UniProtKB-UniRule"/>
</dbReference>
<dbReference type="CDD" id="cd00071">
    <property type="entry name" value="GMPK"/>
    <property type="match status" value="1"/>
</dbReference>
<comment type="similarity">
    <text evidence="1 9">Belongs to the guanylate kinase family.</text>
</comment>
<dbReference type="PROSITE" id="PS50052">
    <property type="entry name" value="GUANYLATE_KINASE_2"/>
    <property type="match status" value="1"/>
</dbReference>
<dbReference type="NCBIfam" id="TIGR03263">
    <property type="entry name" value="guanyl_kin"/>
    <property type="match status" value="1"/>
</dbReference>
<dbReference type="RefSeq" id="WP_136929698.1">
    <property type="nucleotide sequence ID" value="NZ_SSMQ01000013.1"/>
</dbReference>
<dbReference type="SUPFAM" id="SSF52540">
    <property type="entry name" value="P-loop containing nucleoside triphosphate hydrolases"/>
    <property type="match status" value="1"/>
</dbReference>
<keyword evidence="7 9" id="KW-0067">ATP-binding</keyword>
<dbReference type="PANTHER" id="PTHR23117:SF13">
    <property type="entry name" value="GUANYLATE KINASE"/>
    <property type="match status" value="1"/>
</dbReference>
<evidence type="ECO:0000313" key="11">
    <source>
        <dbReference type="EMBL" id="TKD08602.1"/>
    </source>
</evidence>
<keyword evidence="5 9" id="KW-0547">Nucleotide-binding</keyword>
<dbReference type="PROSITE" id="PS00856">
    <property type="entry name" value="GUANYLATE_KINASE_1"/>
    <property type="match status" value="1"/>
</dbReference>
<dbReference type="Proteomes" id="UP000309215">
    <property type="component" value="Unassembled WGS sequence"/>
</dbReference>
<dbReference type="PANTHER" id="PTHR23117">
    <property type="entry name" value="GUANYLATE KINASE-RELATED"/>
    <property type="match status" value="1"/>
</dbReference>
<dbReference type="HAMAP" id="MF_00328">
    <property type="entry name" value="Guanylate_kinase"/>
    <property type="match status" value="1"/>
</dbReference>
<evidence type="ECO:0000256" key="6">
    <source>
        <dbReference type="ARBA" id="ARBA00022777"/>
    </source>
</evidence>
<reference evidence="11 12" key="1">
    <citation type="submission" date="2019-04" db="EMBL/GenBank/DDBJ databases">
        <authorList>
            <person name="Li Y."/>
            <person name="Wang J."/>
        </authorList>
    </citation>
    <scope>NUCLEOTIDE SEQUENCE [LARGE SCALE GENOMIC DNA]</scope>
    <source>
        <strain evidence="11 12">DSM 14668</strain>
    </source>
</reference>
<dbReference type="InterPro" id="IPR008144">
    <property type="entry name" value="Guanylate_kin-like_dom"/>
</dbReference>
<evidence type="ECO:0000256" key="8">
    <source>
        <dbReference type="ARBA" id="ARBA00030128"/>
    </source>
</evidence>
<evidence type="ECO:0000259" key="10">
    <source>
        <dbReference type="PROSITE" id="PS50052"/>
    </source>
</evidence>
<dbReference type="EC" id="2.7.4.8" evidence="2 9"/>
<evidence type="ECO:0000256" key="9">
    <source>
        <dbReference type="HAMAP-Rule" id="MF_00328"/>
    </source>
</evidence>
<evidence type="ECO:0000256" key="1">
    <source>
        <dbReference type="ARBA" id="ARBA00005790"/>
    </source>
</evidence>
<dbReference type="SMART" id="SM00072">
    <property type="entry name" value="GuKc"/>
    <property type="match status" value="1"/>
</dbReference>
<organism evidence="11 12">
    <name type="scientific">Polyangium fumosum</name>
    <dbReference type="NCBI Taxonomy" id="889272"/>
    <lineage>
        <taxon>Bacteria</taxon>
        <taxon>Pseudomonadati</taxon>
        <taxon>Myxococcota</taxon>
        <taxon>Polyangia</taxon>
        <taxon>Polyangiales</taxon>
        <taxon>Polyangiaceae</taxon>
        <taxon>Polyangium</taxon>
    </lineage>
</organism>
<dbReference type="InterPro" id="IPR020590">
    <property type="entry name" value="Guanylate_kinase_CS"/>
</dbReference>
<evidence type="ECO:0000256" key="7">
    <source>
        <dbReference type="ARBA" id="ARBA00022840"/>
    </source>
</evidence>
<dbReference type="Gene3D" id="3.40.50.300">
    <property type="entry name" value="P-loop containing nucleotide triphosphate hydrolases"/>
    <property type="match status" value="1"/>
</dbReference>
<dbReference type="OrthoDB" id="9808150at2"/>
<feature type="domain" description="Guanylate kinase-like" evidence="10">
    <location>
        <begin position="5"/>
        <end position="183"/>
    </location>
</feature>
<dbReference type="EMBL" id="SSMQ01000013">
    <property type="protein sequence ID" value="TKD08602.1"/>
    <property type="molecule type" value="Genomic_DNA"/>
</dbReference>